<evidence type="ECO:0000313" key="12">
    <source>
        <dbReference type="Proteomes" id="UP000016088"/>
    </source>
</evidence>
<evidence type="ECO:0000256" key="3">
    <source>
        <dbReference type="ARBA" id="ARBA00022679"/>
    </source>
</evidence>
<dbReference type="PANTHER" id="PTHR24343">
    <property type="entry name" value="SERINE/THREONINE KINASE"/>
    <property type="match status" value="1"/>
</dbReference>
<comment type="catalytic activity">
    <reaction evidence="8">
        <text>L-seryl-[protein] + ATP = O-phospho-L-seryl-[protein] + ADP + H(+)</text>
        <dbReference type="Rhea" id="RHEA:17989"/>
        <dbReference type="Rhea" id="RHEA-COMP:9863"/>
        <dbReference type="Rhea" id="RHEA-COMP:11604"/>
        <dbReference type="ChEBI" id="CHEBI:15378"/>
        <dbReference type="ChEBI" id="CHEBI:29999"/>
        <dbReference type="ChEBI" id="CHEBI:30616"/>
        <dbReference type="ChEBI" id="CHEBI:83421"/>
        <dbReference type="ChEBI" id="CHEBI:456216"/>
        <dbReference type="EC" id="2.7.11.1"/>
    </reaction>
</comment>
<evidence type="ECO:0000256" key="9">
    <source>
        <dbReference type="SAM" id="MobiDB-lite"/>
    </source>
</evidence>
<dbReference type="EC" id="2.7.11.1" evidence="1"/>
<organism evidence="11 12">
    <name type="scientific">Schizosaccharomyces octosporus (strain yFS286)</name>
    <name type="common">Fission yeast</name>
    <name type="synonym">Octosporomyces octosporus</name>
    <dbReference type="NCBI Taxonomy" id="483514"/>
    <lineage>
        <taxon>Eukaryota</taxon>
        <taxon>Fungi</taxon>
        <taxon>Dikarya</taxon>
        <taxon>Ascomycota</taxon>
        <taxon>Taphrinomycotina</taxon>
        <taxon>Schizosaccharomycetes</taxon>
        <taxon>Schizosaccharomycetales</taxon>
        <taxon>Schizosaccharomycetaceae</taxon>
        <taxon>Schizosaccharomyces</taxon>
    </lineage>
</organism>
<keyword evidence="6" id="KW-0067">ATP-binding</keyword>
<dbReference type="SMART" id="SM00220">
    <property type="entry name" value="S_TKc"/>
    <property type="match status" value="1"/>
</dbReference>
<dbReference type="InterPro" id="IPR008271">
    <property type="entry name" value="Ser/Thr_kinase_AS"/>
</dbReference>
<dbReference type="InterPro" id="IPR000719">
    <property type="entry name" value="Prot_kinase_dom"/>
</dbReference>
<dbReference type="AlphaFoldDB" id="S9Q4I5"/>
<name>S9Q4I5_SCHOY</name>
<dbReference type="GeneID" id="25031009"/>
<keyword evidence="4" id="KW-0547">Nucleotide-binding</keyword>
<keyword evidence="3" id="KW-0808">Transferase</keyword>
<feature type="domain" description="Protein kinase" evidence="10">
    <location>
        <begin position="269"/>
        <end position="533"/>
    </location>
</feature>
<dbReference type="InterPro" id="IPR011009">
    <property type="entry name" value="Kinase-like_dom_sf"/>
</dbReference>
<feature type="compositionally biased region" description="Polar residues" evidence="9">
    <location>
        <begin position="137"/>
        <end position="150"/>
    </location>
</feature>
<proteinExistence type="predicted"/>
<dbReference type="VEuPathDB" id="FungiDB:SOCG_02031"/>
<dbReference type="EMBL" id="KE503206">
    <property type="protein sequence ID" value="EPX74548.1"/>
    <property type="molecule type" value="Genomic_DNA"/>
</dbReference>
<gene>
    <name evidence="11" type="ORF">SOCG_02031</name>
</gene>
<feature type="region of interest" description="Disordered" evidence="9">
    <location>
        <begin position="123"/>
        <end position="153"/>
    </location>
</feature>
<keyword evidence="2" id="KW-0723">Serine/threonine-protein kinase</keyword>
<dbReference type="SUPFAM" id="SSF56112">
    <property type="entry name" value="Protein kinase-like (PK-like)"/>
    <property type="match status" value="1"/>
</dbReference>
<reference evidence="11 12" key="1">
    <citation type="journal article" date="2011" name="Science">
        <title>Comparative functional genomics of the fission yeasts.</title>
        <authorList>
            <person name="Rhind N."/>
            <person name="Chen Z."/>
            <person name="Yassour M."/>
            <person name="Thompson D.A."/>
            <person name="Haas B.J."/>
            <person name="Habib N."/>
            <person name="Wapinski I."/>
            <person name="Roy S."/>
            <person name="Lin M.F."/>
            <person name="Heiman D.I."/>
            <person name="Young S.K."/>
            <person name="Furuya K."/>
            <person name="Guo Y."/>
            <person name="Pidoux A."/>
            <person name="Chen H.M."/>
            <person name="Robbertse B."/>
            <person name="Goldberg J.M."/>
            <person name="Aoki K."/>
            <person name="Bayne E.H."/>
            <person name="Berlin A.M."/>
            <person name="Desjardins C.A."/>
            <person name="Dobbs E."/>
            <person name="Dukaj L."/>
            <person name="Fan L."/>
            <person name="FitzGerald M.G."/>
            <person name="French C."/>
            <person name="Gujja S."/>
            <person name="Hansen K."/>
            <person name="Keifenheim D."/>
            <person name="Levin J.Z."/>
            <person name="Mosher R.A."/>
            <person name="Mueller C.A."/>
            <person name="Pfiffner J."/>
            <person name="Priest M."/>
            <person name="Russ C."/>
            <person name="Smialowska A."/>
            <person name="Swoboda P."/>
            <person name="Sykes S.M."/>
            <person name="Vaughn M."/>
            <person name="Vengrova S."/>
            <person name="Yoder R."/>
            <person name="Zeng Q."/>
            <person name="Allshire R."/>
            <person name="Baulcombe D."/>
            <person name="Birren B.W."/>
            <person name="Brown W."/>
            <person name="Ekwall K."/>
            <person name="Kellis M."/>
            <person name="Leatherwood J."/>
            <person name="Levin H."/>
            <person name="Margalit H."/>
            <person name="Martienssen R."/>
            <person name="Nieduszynski C.A."/>
            <person name="Spatafora J.W."/>
            <person name="Friedman N."/>
            <person name="Dalgaard J.Z."/>
            <person name="Baumann P."/>
            <person name="Niki H."/>
            <person name="Regev A."/>
            <person name="Nusbaum C."/>
        </authorList>
    </citation>
    <scope>NUCLEOTIDE SEQUENCE [LARGE SCALE GENOMIC DNA]</scope>
    <source>
        <strain evidence="12">yFS286</strain>
    </source>
</reference>
<protein>
    <recommendedName>
        <fullName evidence="1">non-specific serine/threonine protein kinase</fullName>
        <ecNumber evidence="1">2.7.11.1</ecNumber>
    </recommendedName>
</protein>
<keyword evidence="5 11" id="KW-0418">Kinase</keyword>
<dbReference type="Proteomes" id="UP000016088">
    <property type="component" value="Unassembled WGS sequence"/>
</dbReference>
<dbReference type="RefSeq" id="XP_013015979.1">
    <property type="nucleotide sequence ID" value="XM_013160525.1"/>
</dbReference>
<dbReference type="OMA" id="TAFVFHY"/>
<dbReference type="Gene3D" id="1.10.510.10">
    <property type="entry name" value="Transferase(Phosphotransferase) domain 1"/>
    <property type="match status" value="1"/>
</dbReference>
<dbReference type="OrthoDB" id="6513151at2759"/>
<evidence type="ECO:0000256" key="2">
    <source>
        <dbReference type="ARBA" id="ARBA00022527"/>
    </source>
</evidence>
<dbReference type="GO" id="GO:0005524">
    <property type="term" value="F:ATP binding"/>
    <property type="evidence" value="ECO:0007669"/>
    <property type="project" value="UniProtKB-KW"/>
</dbReference>
<dbReference type="GO" id="GO:0004674">
    <property type="term" value="F:protein serine/threonine kinase activity"/>
    <property type="evidence" value="ECO:0007669"/>
    <property type="project" value="UniProtKB-KW"/>
</dbReference>
<dbReference type="Pfam" id="PF00069">
    <property type="entry name" value="Pkinase"/>
    <property type="match status" value="1"/>
</dbReference>
<dbReference type="PANTHER" id="PTHR24343:SF137">
    <property type="entry name" value="SERINE_THREONINE-PROTEIN KINASE HRK1"/>
    <property type="match status" value="1"/>
</dbReference>
<evidence type="ECO:0000256" key="6">
    <source>
        <dbReference type="ARBA" id="ARBA00022840"/>
    </source>
</evidence>
<evidence type="ECO:0000259" key="10">
    <source>
        <dbReference type="PROSITE" id="PS50011"/>
    </source>
</evidence>
<dbReference type="eggNOG" id="KOG0590">
    <property type="taxonomic scope" value="Eukaryota"/>
</dbReference>
<evidence type="ECO:0000256" key="7">
    <source>
        <dbReference type="ARBA" id="ARBA00047899"/>
    </source>
</evidence>
<dbReference type="GO" id="GO:0005829">
    <property type="term" value="C:cytosol"/>
    <property type="evidence" value="ECO:0007669"/>
    <property type="project" value="TreeGrafter"/>
</dbReference>
<comment type="catalytic activity">
    <reaction evidence="7">
        <text>L-threonyl-[protein] + ATP = O-phospho-L-threonyl-[protein] + ADP + H(+)</text>
        <dbReference type="Rhea" id="RHEA:46608"/>
        <dbReference type="Rhea" id="RHEA-COMP:11060"/>
        <dbReference type="Rhea" id="RHEA-COMP:11605"/>
        <dbReference type="ChEBI" id="CHEBI:15378"/>
        <dbReference type="ChEBI" id="CHEBI:30013"/>
        <dbReference type="ChEBI" id="CHEBI:30616"/>
        <dbReference type="ChEBI" id="CHEBI:61977"/>
        <dbReference type="ChEBI" id="CHEBI:456216"/>
        <dbReference type="EC" id="2.7.11.1"/>
    </reaction>
</comment>
<evidence type="ECO:0000256" key="5">
    <source>
        <dbReference type="ARBA" id="ARBA00022777"/>
    </source>
</evidence>
<sequence length="544" mass="62307">MNFDMTLATENRIEQTLNFVNQKRDSKLGSENEPVVQTVSLSSGKTFGHSRNSTPNCQLVQENSLDCRAYGVNSHRDHLPFPMDDDSHLNRDLNVKLSLLSLEQDQPMSSDNLSQLDLNPVLSSSASFSDDDEESSPTQCSSQIPRSSTDLCMMNKNRINPYSRIYRRKAPSDPKHIPPQFHFKKPTKKFYNSMYTKMKLKMSGFPYIKRQVLSSKENLPRNSKEQVTCYNHSSDLRQLCHLRTVGTKYKLVNRVKPTNKRNIMLAKYGRIGKLVGEGASGYVRLIQKPDGSCTHVAKVFRPPIDKRFLRRYVRFFIAEYSIASTLNHPNIVKVYDIIYAKHTIIQILEHTPFDLFSFVVNGHCFAEKADQLFYQLLHGIDYMHSVGLAHRDVKLDNLMLDNESNLKIIDFGTAFVFHYPLESTMLKAEGLVGSKPYVAPEVLSDKLYDPRAVDVWSCAVVYCCLTLQKFPWKAPDESNKRFKTFLNQMKNPALEIELINSLPEKSRTAIKGMLDPDAEKRWDIASVLNTSWMKDTATSLRQSY</sequence>
<evidence type="ECO:0000256" key="4">
    <source>
        <dbReference type="ARBA" id="ARBA00022741"/>
    </source>
</evidence>
<evidence type="ECO:0000313" key="11">
    <source>
        <dbReference type="EMBL" id="EPX74548.1"/>
    </source>
</evidence>
<evidence type="ECO:0000256" key="1">
    <source>
        <dbReference type="ARBA" id="ARBA00012513"/>
    </source>
</evidence>
<dbReference type="HOGENOM" id="CLU_500735_0_0_1"/>
<evidence type="ECO:0000256" key="8">
    <source>
        <dbReference type="ARBA" id="ARBA00048679"/>
    </source>
</evidence>
<keyword evidence="12" id="KW-1185">Reference proteome</keyword>
<dbReference type="PROSITE" id="PS00108">
    <property type="entry name" value="PROTEIN_KINASE_ST"/>
    <property type="match status" value="1"/>
</dbReference>
<dbReference type="PROSITE" id="PS50011">
    <property type="entry name" value="PROTEIN_KINASE_DOM"/>
    <property type="match status" value="1"/>
</dbReference>
<accession>S9Q4I5</accession>